<gene>
    <name evidence="1" type="ORF">SAMN04487752_0601</name>
</gene>
<protein>
    <submittedName>
        <fullName evidence="1">Predicted kinase</fullName>
    </submittedName>
</protein>
<proteinExistence type="predicted"/>
<dbReference type="EMBL" id="FNJW01000008">
    <property type="protein sequence ID" value="SDQ08315.1"/>
    <property type="molecule type" value="Genomic_DNA"/>
</dbReference>
<keyword evidence="1" id="KW-0418">Kinase</keyword>
<evidence type="ECO:0000313" key="2">
    <source>
        <dbReference type="Proteomes" id="UP000199481"/>
    </source>
</evidence>
<evidence type="ECO:0000313" key="1">
    <source>
        <dbReference type="EMBL" id="SDQ08315.1"/>
    </source>
</evidence>
<organism evidence="1 2">
    <name type="scientific">Carnobacterium viridans</name>
    <dbReference type="NCBI Taxonomy" id="174587"/>
    <lineage>
        <taxon>Bacteria</taxon>
        <taxon>Bacillati</taxon>
        <taxon>Bacillota</taxon>
        <taxon>Bacilli</taxon>
        <taxon>Lactobacillales</taxon>
        <taxon>Carnobacteriaceae</taxon>
        <taxon>Carnobacterium</taxon>
    </lineage>
</organism>
<dbReference type="Gene3D" id="3.40.50.300">
    <property type="entry name" value="P-loop containing nucleotide triphosphate hydrolases"/>
    <property type="match status" value="1"/>
</dbReference>
<dbReference type="AlphaFoldDB" id="A0A1H0XZP6"/>
<dbReference type="InterPro" id="IPR027417">
    <property type="entry name" value="P-loop_NTPase"/>
</dbReference>
<keyword evidence="2" id="KW-1185">Reference proteome</keyword>
<dbReference type="Pfam" id="PF13671">
    <property type="entry name" value="AAA_33"/>
    <property type="match status" value="1"/>
</dbReference>
<reference evidence="2" key="1">
    <citation type="submission" date="2016-10" db="EMBL/GenBank/DDBJ databases">
        <authorList>
            <person name="Varghese N."/>
            <person name="Submissions S."/>
        </authorList>
    </citation>
    <scope>NUCLEOTIDE SEQUENCE [LARGE SCALE GENOMIC DNA]</scope>
    <source>
        <strain evidence="2">MPL-11</strain>
    </source>
</reference>
<dbReference type="SUPFAM" id="SSF52540">
    <property type="entry name" value="P-loop containing nucleoside triphosphate hydrolases"/>
    <property type="match status" value="1"/>
</dbReference>
<dbReference type="GO" id="GO:0016301">
    <property type="term" value="F:kinase activity"/>
    <property type="evidence" value="ECO:0007669"/>
    <property type="project" value="UniProtKB-KW"/>
</dbReference>
<accession>A0A1H0XZP6</accession>
<keyword evidence="1" id="KW-0808">Transferase</keyword>
<sequence>MKEPYHSTSRVILMCGTAGSGKSTYAQMLEQQGFVRLSYDVESFNKGYKIHPLPTDVYDEIKTSLDLKLKILIKKNKDVVLDYSFWSRKMRDEYKNMLLPFGVKPEIIVIVTPKEIVLQRIHDRKGKNPNDIILDEQTAAHYYENFQPPTLDEGEITIINGY</sequence>
<dbReference type="Proteomes" id="UP000199481">
    <property type="component" value="Unassembled WGS sequence"/>
</dbReference>
<dbReference type="OrthoDB" id="2639622at2"/>
<dbReference type="RefSeq" id="WP_089975088.1">
    <property type="nucleotide sequence ID" value="NZ_CP084916.1"/>
</dbReference>
<name>A0A1H0XZP6_9LACT</name>